<evidence type="ECO:0000256" key="2">
    <source>
        <dbReference type="SAM" id="MobiDB-lite"/>
    </source>
</evidence>
<organism evidence="4 5">
    <name type="scientific">Streptomyces zingiberis</name>
    <dbReference type="NCBI Taxonomy" id="2053010"/>
    <lineage>
        <taxon>Bacteria</taxon>
        <taxon>Bacillati</taxon>
        <taxon>Actinomycetota</taxon>
        <taxon>Actinomycetes</taxon>
        <taxon>Kitasatosporales</taxon>
        <taxon>Streptomycetaceae</taxon>
        <taxon>Streptomyces</taxon>
    </lineage>
</organism>
<evidence type="ECO:0000256" key="1">
    <source>
        <dbReference type="ARBA" id="ARBA00022737"/>
    </source>
</evidence>
<comment type="caution">
    <text evidence="4">The sequence shown here is derived from an EMBL/GenBank/DDBJ whole genome shotgun (WGS) entry which is preliminary data.</text>
</comment>
<dbReference type="InterPro" id="IPR050708">
    <property type="entry name" value="T6SS_VgrG/RHS"/>
</dbReference>
<dbReference type="InterPro" id="IPR056823">
    <property type="entry name" value="TEN-like_YD-shell"/>
</dbReference>
<dbReference type="PANTHER" id="PTHR32305:SF15">
    <property type="entry name" value="PROTEIN RHSA-RELATED"/>
    <property type="match status" value="1"/>
</dbReference>
<evidence type="ECO:0000259" key="3">
    <source>
        <dbReference type="Pfam" id="PF25023"/>
    </source>
</evidence>
<evidence type="ECO:0000313" key="5">
    <source>
        <dbReference type="Proteomes" id="UP000695264"/>
    </source>
</evidence>
<gene>
    <name evidence="4" type="ORF">HCK00_18505</name>
</gene>
<dbReference type="EMBL" id="JAATEN010000015">
    <property type="protein sequence ID" value="NJQ02480.1"/>
    <property type="molecule type" value="Genomic_DNA"/>
</dbReference>
<keyword evidence="1" id="KW-0677">Repeat</keyword>
<reference evidence="4 5" key="1">
    <citation type="submission" date="2020-03" db="EMBL/GenBank/DDBJ databases">
        <title>WGS of actinomycetes isolated from Thailand.</title>
        <authorList>
            <person name="Thawai C."/>
        </authorList>
    </citation>
    <scope>NUCLEOTIDE SEQUENCE [LARGE SCALE GENOMIC DNA]</scope>
    <source>
        <strain evidence="4 5">PLAI 1-29</strain>
    </source>
</reference>
<proteinExistence type="predicted"/>
<name>A0ABX1C1D4_9ACTN</name>
<dbReference type="PANTHER" id="PTHR32305">
    <property type="match status" value="1"/>
</dbReference>
<dbReference type="PRINTS" id="PR00394">
    <property type="entry name" value="RHSPROTEIN"/>
</dbReference>
<dbReference type="NCBIfam" id="TIGR03696">
    <property type="entry name" value="Rhs_assc_core"/>
    <property type="match status" value="1"/>
</dbReference>
<keyword evidence="5" id="KW-1185">Reference proteome</keyword>
<feature type="region of interest" description="Disordered" evidence="2">
    <location>
        <begin position="21"/>
        <end position="60"/>
    </location>
</feature>
<accession>A0ABX1C1D4</accession>
<protein>
    <submittedName>
        <fullName evidence="4">RHS repeat-associated core domain-containing protein</fullName>
    </submittedName>
</protein>
<feature type="domain" description="Teneurin-like YD-shell" evidence="3">
    <location>
        <begin position="93"/>
        <end position="171"/>
    </location>
</feature>
<dbReference type="InterPro" id="IPR022385">
    <property type="entry name" value="Rhs_assc_core"/>
</dbReference>
<dbReference type="Proteomes" id="UP000695264">
    <property type="component" value="Unassembled WGS sequence"/>
</dbReference>
<dbReference type="Gene3D" id="2.180.10.10">
    <property type="entry name" value="RHS repeat-associated core"/>
    <property type="match status" value="1"/>
</dbReference>
<dbReference type="Pfam" id="PF25023">
    <property type="entry name" value="TEN_YD-shell"/>
    <property type="match status" value="1"/>
</dbReference>
<sequence length="329" mass="36905">MRCGAVRCGAVRCGAVRCRAQGRGRHPPARRLDGRGGTGRWNRRRPGPHHPPPEETPLPHPVTLTWDHDGLRPITQTERITTADAPQHVIDTRFFAIITDLVGTPTELIDTTGDIAWHTRTTLWGTTTWSTDSTAYTPLRFPGQYHDLETGLHHNYFRHYDPETARYITVDPLGIEPAPNPWSYVANPHIWTNRLGLAPDCADSFPIYRTPKARDAEYELAHGPNPLNHQAGVDIGGGFRSDGSVYFGERSVAAEYISPTGRNFATGMVRYDMHPKFLEEFTDPRYMKVYDWGGPSGNPRMEFVIPVDKLDRIFELTLGGSWIPGEGRG</sequence>
<evidence type="ECO:0000313" key="4">
    <source>
        <dbReference type="EMBL" id="NJQ02480.1"/>
    </source>
</evidence>